<dbReference type="GO" id="GO:0006508">
    <property type="term" value="P:proteolysis"/>
    <property type="evidence" value="ECO:0007669"/>
    <property type="project" value="InterPro"/>
</dbReference>
<feature type="compositionally biased region" description="Basic residues" evidence="4">
    <location>
        <begin position="623"/>
        <end position="632"/>
    </location>
</feature>
<dbReference type="GO" id="GO:0004181">
    <property type="term" value="F:metallocarboxypeptidase activity"/>
    <property type="evidence" value="ECO:0007669"/>
    <property type="project" value="InterPro"/>
</dbReference>
<comment type="similarity">
    <text evidence="2 3">Belongs to the peptidase M14 family.</text>
</comment>
<evidence type="ECO:0000313" key="7">
    <source>
        <dbReference type="WBParaSite" id="SVE_0498200.1"/>
    </source>
</evidence>
<reference evidence="7" key="2">
    <citation type="submission" date="2015-08" db="UniProtKB">
        <authorList>
            <consortium name="WormBaseParasite"/>
        </authorList>
    </citation>
    <scope>IDENTIFICATION</scope>
</reference>
<dbReference type="PROSITE" id="PS52035">
    <property type="entry name" value="PEPTIDASE_M14"/>
    <property type="match status" value="1"/>
</dbReference>
<dbReference type="InterPro" id="IPR000834">
    <property type="entry name" value="Peptidase_M14"/>
</dbReference>
<sequence>MNILFYDYYELNSNNEEVNSNVDPDELANLFILLIDHILNSCSKEEEERIAKIIEGTFTKTIQSKPSSYFFITSKRYNQYIRPAKKFSLSNFVKTPINKSYSNDDIRKKNLKKFRAKSSCGSECNNPENDNKSKKQKSSKNDDILKGTNYSKTKDDWISQDEILVNILKTITLAKCQLSIILFCKLLNGYVFYCKPQLSQSRLKRFVKIDAANYLLTCLKHKMSSYENPTMMKIATVDALAMVTLYLCSKDNKLSIKTRLMGLLPIFANVIVNINCMSCTLNVTLFILRILKSPRNIQSIGRIKGFCSNIINTLSPILQSPSIILSNSISDSIEITKVERLLEIIYCLSKNRKNKSIFVDCGGIQVTKDLFEKYFFQQLNNTSTIQLVNQEICLFLIATIRLFAKTKKSKQILVELEILNMCEKFLSELDVQLSMANDQNVVRRLQSLQDSLCALCMRCLPNKQFFIPSSESPPLKFLVTDEDISGRNEFKSRGFSIVNKNSEDISCTAALLQKCTSSNHNSMLNIISDNQLNETIELRLSSSTILEGDCNDESNDSFNFNNTLLLSDSDDDNIDEEDEAIISSQCSAEFSPSAIDLDESELLTFDDEDQSENVSGPLNKKFSTPKKSKKNQGKNPKPSNSVEIFHQSNISKNEIKENYCKYFEEYYKGKINDNKQNLHIDYTQTITLKCNETCSVGKFVKIAYPEYVNPDSHSSLDEMLLANNEAMKNMIKDNLQRHNCNDNKIKSSQKSVYPRLVYNLDDLVMEESNTGKLSNTDKIDVGIKSQEHDHLVFESRFESGNLRRAYQIDSNFYQLIISPDINQKSHHYQWFYFQVSNVECDREYVFEIVNCLKSTSMFSHGMQPVMFSVTDSLNDPKKGWHRTGTNICYFRNLYTLNSKNGEVNENDDKGADKVRYFYTIRFSITFKHQNDICYIAYHYPYTFSYLQATLERIISVKKSKIYYRIDEIGKSLNKNSMKLVTITANPFDDKREIIVISARVHPGETNSSWIMHGILKFLFDNENEEANLLREKFIFKIFPMLNPDGVINGSHRCSLSGNDLNRTWHNPIKNIHPEIYHSKAVIQYSVDILKKKPFVFLDLHGHSRRSNIFIFGNNPEESWLDDDNEKINDQFMKLPEILDNTSSAFSLSDSRFTIAKSKESSARIALWRQFGIERSYTMESTYCGFDKKDYKGKQINISHLEKMGIDLCLSFLAL</sequence>
<dbReference type="GO" id="GO:0008270">
    <property type="term" value="F:zinc ion binding"/>
    <property type="evidence" value="ECO:0007669"/>
    <property type="project" value="InterPro"/>
</dbReference>
<feature type="active site" description="Proton donor/acceptor" evidence="3">
    <location>
        <position position="1179"/>
    </location>
</feature>
<dbReference type="InterPro" id="IPR040626">
    <property type="entry name" value="Pepdidase_M14_N"/>
</dbReference>
<evidence type="ECO:0000259" key="5">
    <source>
        <dbReference type="PROSITE" id="PS52035"/>
    </source>
</evidence>
<evidence type="ECO:0000256" key="1">
    <source>
        <dbReference type="ARBA" id="ARBA00001947"/>
    </source>
</evidence>
<dbReference type="STRING" id="75913.A0A0K0F833"/>
<evidence type="ECO:0000313" key="6">
    <source>
        <dbReference type="Proteomes" id="UP000035680"/>
    </source>
</evidence>
<organism evidence="6 7">
    <name type="scientific">Strongyloides venezuelensis</name>
    <name type="common">Threadworm</name>
    <dbReference type="NCBI Taxonomy" id="75913"/>
    <lineage>
        <taxon>Eukaryota</taxon>
        <taxon>Metazoa</taxon>
        <taxon>Ecdysozoa</taxon>
        <taxon>Nematoda</taxon>
        <taxon>Chromadorea</taxon>
        <taxon>Rhabditida</taxon>
        <taxon>Tylenchina</taxon>
        <taxon>Panagrolaimomorpha</taxon>
        <taxon>Strongyloidoidea</taxon>
        <taxon>Strongyloididae</taxon>
        <taxon>Strongyloides</taxon>
    </lineage>
</organism>
<evidence type="ECO:0000256" key="2">
    <source>
        <dbReference type="ARBA" id="ARBA00005988"/>
    </source>
</evidence>
<dbReference type="WBParaSite" id="SVE_0498200.1">
    <property type="protein sequence ID" value="SVE_0498200.1"/>
    <property type="gene ID" value="SVE_0498200"/>
</dbReference>
<comment type="cofactor">
    <cofactor evidence="1">
        <name>Zn(2+)</name>
        <dbReference type="ChEBI" id="CHEBI:29105"/>
    </cofactor>
</comment>
<feature type="compositionally biased region" description="Basic and acidic residues" evidence="4">
    <location>
        <begin position="129"/>
        <end position="145"/>
    </location>
</feature>
<dbReference type="Pfam" id="PF18027">
    <property type="entry name" value="Pepdidase_M14_N"/>
    <property type="match status" value="1"/>
</dbReference>
<evidence type="ECO:0000256" key="3">
    <source>
        <dbReference type="PROSITE-ProRule" id="PRU01379"/>
    </source>
</evidence>
<dbReference type="Gene3D" id="2.60.40.3120">
    <property type="match status" value="1"/>
</dbReference>
<protein>
    <submittedName>
        <fullName evidence="7">Cytosolic carboxypeptidase 1 (inferred by orthology to a C. elegans protein)</fullName>
    </submittedName>
</protein>
<dbReference type="Gene3D" id="3.40.630.10">
    <property type="entry name" value="Zn peptidases"/>
    <property type="match status" value="1"/>
</dbReference>
<feature type="domain" description="Peptidase M14" evidence="5">
    <location>
        <begin position="939"/>
        <end position="1214"/>
    </location>
</feature>
<dbReference type="Pfam" id="PF00246">
    <property type="entry name" value="Peptidase_M14"/>
    <property type="match status" value="1"/>
</dbReference>
<dbReference type="InterPro" id="IPR050821">
    <property type="entry name" value="Cytosolic_carboxypeptidase"/>
</dbReference>
<dbReference type="PANTHER" id="PTHR12756">
    <property type="entry name" value="CYTOSOLIC CARBOXYPEPTIDASE"/>
    <property type="match status" value="1"/>
</dbReference>
<feature type="compositionally biased region" description="Polar residues" evidence="4">
    <location>
        <begin position="119"/>
        <end position="128"/>
    </location>
</feature>
<dbReference type="SUPFAM" id="SSF53187">
    <property type="entry name" value="Zn-dependent exopeptidases"/>
    <property type="match status" value="1"/>
</dbReference>
<evidence type="ECO:0000256" key="4">
    <source>
        <dbReference type="SAM" id="MobiDB-lite"/>
    </source>
</evidence>
<feature type="region of interest" description="Disordered" evidence="4">
    <location>
        <begin position="118"/>
        <end position="146"/>
    </location>
</feature>
<accession>A0A0K0F833</accession>
<reference evidence="6" key="1">
    <citation type="submission" date="2014-07" db="EMBL/GenBank/DDBJ databases">
        <authorList>
            <person name="Martin A.A"/>
            <person name="De Silva N."/>
        </authorList>
    </citation>
    <scope>NUCLEOTIDE SEQUENCE</scope>
</reference>
<name>A0A0K0F833_STRVS</name>
<proteinExistence type="inferred from homology"/>
<dbReference type="PANTHER" id="PTHR12756:SF11">
    <property type="entry name" value="CYTOSOLIC CARBOXYPEPTIDASE 1"/>
    <property type="match status" value="1"/>
</dbReference>
<dbReference type="AlphaFoldDB" id="A0A0K0F833"/>
<dbReference type="Proteomes" id="UP000035680">
    <property type="component" value="Unassembled WGS sequence"/>
</dbReference>
<feature type="region of interest" description="Disordered" evidence="4">
    <location>
        <begin position="607"/>
        <end position="642"/>
    </location>
</feature>
<keyword evidence="6" id="KW-1185">Reference proteome</keyword>